<keyword evidence="1" id="KW-0645">Protease</keyword>
<organism evidence="4 5">
    <name type="scientific">Methanococcoides cohabitans</name>
    <dbReference type="NCBI Taxonomy" id="3136559"/>
    <lineage>
        <taxon>Archaea</taxon>
        <taxon>Methanobacteriati</taxon>
        <taxon>Methanobacteriota</taxon>
        <taxon>Stenosarchaea group</taxon>
        <taxon>Methanomicrobia</taxon>
        <taxon>Methanosarcinales</taxon>
        <taxon>Methanosarcinaceae</taxon>
        <taxon>Methanococcoides</taxon>
    </lineage>
</organism>
<dbReference type="RefSeq" id="WP_342127126.1">
    <property type="nucleotide sequence ID" value="NZ_JBCAUS010000003.1"/>
</dbReference>
<evidence type="ECO:0000313" key="5">
    <source>
        <dbReference type="Proteomes" id="UP001396646"/>
    </source>
</evidence>
<evidence type="ECO:0000256" key="3">
    <source>
        <dbReference type="ARBA" id="ARBA00038374"/>
    </source>
</evidence>
<gene>
    <name evidence="4" type="ORF">WOA13_06475</name>
</gene>
<sequence>MDQPEKSGKIPELMMGVKNRAALSACKDHADGVYFSVDRFSLRARACDITLDDLNSFVSDVKEQGMNAYLALNTVIYPDDLPELDEVIDAVASSDVDAVIAWDPAAITKAVDAGLRVHISTQANVSNWQTVNFYASLGASRVVLARELSLEQIKDIRQNTDTELEVFIHGAMCQAISGRCYLSAYILGKSGNCGECSQPCRWGWKLVGEDGSEVDLEGKYLLSARDLCMIEHIPELIDAGVDAFKVEGRLRDTRYTSTVSRCYREALDAYREGTYTQEKAAGWKEEMASVFNRGFSTGFYFGVPGPDGMYIEQDMNISVVKRQAVGVVTNYYRKQGAAEVKLLESGIEVGDEIIIEGKNTYLEQKVTEIRNDDGSVQRAEPGEEIGLAVEGKVRENDRVYRLDVPDSSK</sequence>
<proteinExistence type="inferred from homology"/>
<evidence type="ECO:0000256" key="1">
    <source>
        <dbReference type="ARBA" id="ARBA00022670"/>
    </source>
</evidence>
<dbReference type="PANTHER" id="PTHR30217:SF6">
    <property type="entry name" value="TRNA HYDROXYLATION PROTEIN P"/>
    <property type="match status" value="1"/>
</dbReference>
<dbReference type="InterPro" id="IPR051454">
    <property type="entry name" value="RNA/ubiquinone_mod_enzymes"/>
</dbReference>
<dbReference type="InterPro" id="IPR009000">
    <property type="entry name" value="Transl_B-barrel_sf"/>
</dbReference>
<dbReference type="Proteomes" id="UP001396646">
    <property type="component" value="Unassembled WGS sequence"/>
</dbReference>
<comment type="caution">
    <text evidence="4">The sequence shown here is derived from an EMBL/GenBank/DDBJ whole genome shotgun (WGS) entry which is preliminary data.</text>
</comment>
<comment type="similarity">
    <text evidence="3">Belongs to the peptidase U32 family.</text>
</comment>
<keyword evidence="2" id="KW-0378">Hydrolase</keyword>
<protein>
    <submittedName>
        <fullName evidence="4">Peptidase U32 family protein</fullName>
    </submittedName>
</protein>
<evidence type="ECO:0000256" key="2">
    <source>
        <dbReference type="ARBA" id="ARBA00022801"/>
    </source>
</evidence>
<evidence type="ECO:0000313" key="4">
    <source>
        <dbReference type="EMBL" id="MEL4305471.1"/>
    </source>
</evidence>
<keyword evidence="5" id="KW-1185">Reference proteome</keyword>
<dbReference type="Pfam" id="PF01136">
    <property type="entry name" value="Peptidase_U32"/>
    <property type="match status" value="1"/>
</dbReference>
<reference evidence="4 5" key="1">
    <citation type="submission" date="2024-04" db="EMBL/GenBank/DDBJ databases">
        <title>Methanococcoides sp. LMO-2.</title>
        <authorList>
            <person name="Liang L."/>
        </authorList>
    </citation>
    <scope>NUCLEOTIDE SEQUENCE [LARGE SCALE GENOMIC DNA]</scope>
    <source>
        <strain evidence="4 5">LMO-2</strain>
    </source>
</reference>
<dbReference type="EMBL" id="JBCAUS010000003">
    <property type="protein sequence ID" value="MEL4305471.1"/>
    <property type="molecule type" value="Genomic_DNA"/>
</dbReference>
<accession>A0ABU9KTX5</accession>
<dbReference type="InterPro" id="IPR001539">
    <property type="entry name" value="Peptidase_U32"/>
</dbReference>
<name>A0ABU9KTX5_9EURY</name>
<dbReference type="PANTHER" id="PTHR30217">
    <property type="entry name" value="PEPTIDASE U32 FAMILY"/>
    <property type="match status" value="1"/>
</dbReference>
<dbReference type="PROSITE" id="PS01276">
    <property type="entry name" value="PEPTIDASE_U32"/>
    <property type="match status" value="1"/>
</dbReference>
<dbReference type="SUPFAM" id="SSF50447">
    <property type="entry name" value="Translation proteins"/>
    <property type="match status" value="1"/>
</dbReference>